<reference evidence="3" key="1">
    <citation type="journal article" date="2014" name="Int. J. Syst. Evol. Microbiol.">
        <title>Complete genome sequence of Corynebacterium casei LMG S-19264T (=DSM 44701T), isolated from a smear-ripened cheese.</title>
        <authorList>
            <consortium name="US DOE Joint Genome Institute (JGI-PGF)"/>
            <person name="Walter F."/>
            <person name="Albersmeier A."/>
            <person name="Kalinowski J."/>
            <person name="Ruckert C."/>
        </authorList>
    </citation>
    <scope>NUCLEOTIDE SEQUENCE</scope>
    <source>
        <strain evidence="3">JCM 3313</strain>
    </source>
</reference>
<evidence type="ECO:0000259" key="2">
    <source>
        <dbReference type="Pfam" id="PF14016"/>
    </source>
</evidence>
<proteinExistence type="predicted"/>
<feature type="domain" description="DUF4232" evidence="2">
    <location>
        <begin position="53"/>
        <end position="179"/>
    </location>
</feature>
<evidence type="ECO:0000256" key="1">
    <source>
        <dbReference type="SAM" id="MobiDB-lite"/>
    </source>
</evidence>
<protein>
    <recommendedName>
        <fullName evidence="2">DUF4232 domain-containing protein</fullName>
    </recommendedName>
</protein>
<dbReference type="Proteomes" id="UP000639606">
    <property type="component" value="Unassembled WGS sequence"/>
</dbReference>
<reference evidence="3" key="2">
    <citation type="submission" date="2020-09" db="EMBL/GenBank/DDBJ databases">
        <authorList>
            <person name="Sun Q."/>
            <person name="Ohkuma M."/>
        </authorList>
    </citation>
    <scope>NUCLEOTIDE SEQUENCE</scope>
    <source>
        <strain evidence="3">JCM 3313</strain>
    </source>
</reference>
<dbReference type="Pfam" id="PF14016">
    <property type="entry name" value="DUF4232"/>
    <property type="match status" value="1"/>
</dbReference>
<organism evidence="3 4">
    <name type="scientific">Saccharothrix coeruleofusca</name>
    <dbReference type="NCBI Taxonomy" id="33919"/>
    <lineage>
        <taxon>Bacteria</taxon>
        <taxon>Bacillati</taxon>
        <taxon>Actinomycetota</taxon>
        <taxon>Actinomycetes</taxon>
        <taxon>Pseudonocardiales</taxon>
        <taxon>Pseudonocardiaceae</taxon>
        <taxon>Saccharothrix</taxon>
    </lineage>
</organism>
<dbReference type="InterPro" id="IPR025326">
    <property type="entry name" value="DUF4232"/>
</dbReference>
<evidence type="ECO:0000313" key="3">
    <source>
        <dbReference type="EMBL" id="GGP71053.1"/>
    </source>
</evidence>
<accession>A0A918APV7</accession>
<keyword evidence="4" id="KW-1185">Reference proteome</keyword>
<evidence type="ECO:0000313" key="4">
    <source>
        <dbReference type="Proteomes" id="UP000639606"/>
    </source>
</evidence>
<feature type="compositionally biased region" description="Pro residues" evidence="1">
    <location>
        <begin position="33"/>
        <end position="51"/>
    </location>
</feature>
<comment type="caution">
    <text evidence="3">The sequence shown here is derived from an EMBL/GenBank/DDBJ whole genome shotgun (WGS) entry which is preliminary data.</text>
</comment>
<name>A0A918APV7_9PSEU</name>
<feature type="region of interest" description="Disordered" evidence="1">
    <location>
        <begin position="32"/>
        <end position="56"/>
    </location>
</feature>
<gene>
    <name evidence="3" type="ORF">GCM10010185_50100</name>
</gene>
<dbReference type="EMBL" id="BMRG01000012">
    <property type="protein sequence ID" value="GGP71053.1"/>
    <property type="molecule type" value="Genomic_DNA"/>
</dbReference>
<dbReference type="AlphaFoldDB" id="A0A918APV7"/>
<sequence>MVADWSCDDHLVDTRSWGLVLVLALTACGATPTPQPPPPAPTTTEQPPPQEGCPDSGVRINAGDSDAAMGLRVMALEMTNCGEETITVQGYPGVVVLDGEQQPLNVAVLQGAQSITSDSRYDQPTTVVLEPGATARSGIAWRNTYTDVTAPPLVGEHLRVAPWSGAEEQLISRAPASTSSGAAPINIDLGSTGKVGVYPWRLGDRRVPPGEDVDQPPPTEDL</sequence>
<feature type="region of interest" description="Disordered" evidence="1">
    <location>
        <begin position="200"/>
        <end position="222"/>
    </location>
</feature>